<evidence type="ECO:0000313" key="1">
    <source>
        <dbReference type="EMBL" id="KAA1108973.1"/>
    </source>
</evidence>
<protein>
    <submittedName>
        <fullName evidence="2">Uncharacterized protein</fullName>
    </submittedName>
</protein>
<dbReference type="EMBL" id="VDEP01000236">
    <property type="protein sequence ID" value="KAA1122492.1"/>
    <property type="molecule type" value="Genomic_DNA"/>
</dbReference>
<evidence type="ECO:0000313" key="4">
    <source>
        <dbReference type="Proteomes" id="UP000325313"/>
    </source>
</evidence>
<gene>
    <name evidence="1" type="ORF">PGT21_029994</name>
    <name evidence="2" type="ORF">PGTUg99_037696</name>
</gene>
<accession>A0A5B0RAW3</accession>
<name>A0A5B0RAW3_PUCGR</name>
<evidence type="ECO:0000313" key="3">
    <source>
        <dbReference type="Proteomes" id="UP000324748"/>
    </source>
</evidence>
<dbReference type="EMBL" id="VSWC01000028">
    <property type="protein sequence ID" value="KAA1108973.1"/>
    <property type="molecule type" value="Genomic_DNA"/>
</dbReference>
<sequence length="60" mass="6558">MLLMLGEHNQLGDLGQVRDTPAATGSPVLLDMSAPEDLSLIDRIARCLETFYQSRVKAKA</sequence>
<dbReference type="AlphaFoldDB" id="A0A5B0RAW3"/>
<keyword evidence="3" id="KW-1185">Reference proteome</keyword>
<dbReference type="Proteomes" id="UP000325313">
    <property type="component" value="Unassembled WGS sequence"/>
</dbReference>
<reference evidence="3 4" key="1">
    <citation type="submission" date="2019-05" db="EMBL/GenBank/DDBJ databases">
        <title>Emergence of the Ug99 lineage of the wheat stem rust pathogen through somatic hybridization.</title>
        <authorList>
            <person name="Li F."/>
            <person name="Upadhyaya N.M."/>
            <person name="Sperschneider J."/>
            <person name="Matny O."/>
            <person name="Nguyen-Phuc H."/>
            <person name="Mago R."/>
            <person name="Raley C."/>
            <person name="Miller M.E."/>
            <person name="Silverstein K.A.T."/>
            <person name="Henningsen E."/>
            <person name="Hirsch C.D."/>
            <person name="Visser B."/>
            <person name="Pretorius Z.A."/>
            <person name="Steffenson B.J."/>
            <person name="Schwessinger B."/>
            <person name="Dodds P.N."/>
            <person name="Figueroa M."/>
        </authorList>
    </citation>
    <scope>NUCLEOTIDE SEQUENCE [LARGE SCALE GENOMIC DNA]</scope>
    <source>
        <strain evidence="1">21-0</strain>
        <strain evidence="2 4">Ug99</strain>
    </source>
</reference>
<comment type="caution">
    <text evidence="2">The sequence shown here is derived from an EMBL/GenBank/DDBJ whole genome shotgun (WGS) entry which is preliminary data.</text>
</comment>
<evidence type="ECO:0000313" key="2">
    <source>
        <dbReference type="EMBL" id="KAA1122492.1"/>
    </source>
</evidence>
<proteinExistence type="predicted"/>
<dbReference type="Proteomes" id="UP000324748">
    <property type="component" value="Unassembled WGS sequence"/>
</dbReference>
<organism evidence="2 4">
    <name type="scientific">Puccinia graminis f. sp. tritici</name>
    <dbReference type="NCBI Taxonomy" id="56615"/>
    <lineage>
        <taxon>Eukaryota</taxon>
        <taxon>Fungi</taxon>
        <taxon>Dikarya</taxon>
        <taxon>Basidiomycota</taxon>
        <taxon>Pucciniomycotina</taxon>
        <taxon>Pucciniomycetes</taxon>
        <taxon>Pucciniales</taxon>
        <taxon>Pucciniaceae</taxon>
        <taxon>Puccinia</taxon>
    </lineage>
</organism>
<dbReference type="OrthoDB" id="10274876at2759"/>